<feature type="compositionally biased region" description="Basic residues" evidence="1">
    <location>
        <begin position="284"/>
        <end position="302"/>
    </location>
</feature>
<gene>
    <name evidence="2" type="ordered locus">BURPS1710b_0816</name>
</gene>
<proteinExistence type="predicted"/>
<feature type="compositionally biased region" description="Basic and acidic residues" evidence="1">
    <location>
        <begin position="86"/>
        <end position="97"/>
    </location>
</feature>
<dbReference type="InterPro" id="IPR014989">
    <property type="entry name" value="DUF1839"/>
</dbReference>
<dbReference type="Pfam" id="PF08893">
    <property type="entry name" value="DUF1839"/>
    <property type="match status" value="1"/>
</dbReference>
<feature type="region of interest" description="Disordered" evidence="1">
    <location>
        <begin position="1"/>
        <end position="161"/>
    </location>
</feature>
<dbReference type="KEGG" id="bpm:BURPS1710b_0816"/>
<feature type="compositionally biased region" description="Basic residues" evidence="1">
    <location>
        <begin position="14"/>
        <end position="25"/>
    </location>
</feature>
<name>Q3JW24_BURP1</name>
<feature type="compositionally biased region" description="Basic residues" evidence="1">
    <location>
        <begin position="103"/>
        <end position="116"/>
    </location>
</feature>
<dbReference type="AlphaFoldDB" id="Q3JW24"/>
<evidence type="ECO:0008006" key="4">
    <source>
        <dbReference type="Google" id="ProtNLM"/>
    </source>
</evidence>
<dbReference type="HOGENOM" id="CLU_398847_0_0_4"/>
<evidence type="ECO:0000256" key="1">
    <source>
        <dbReference type="SAM" id="MobiDB-lite"/>
    </source>
</evidence>
<sequence length="690" mass="78532">MKERFERHDPTFRARGRNGRRAYRSQRREQAARRARRSGAADFDGHPGPVRPQRAVRARRRRARRLHHAPRRRSACGSAAFSAGDEPPRVRAQRISEELPATRGHRAQLLRQRTRPSARAAMPRPRRRLDRKPEADLRRDDARRVLSGLPGSRAARRVARGRPHRRRILVLLPARAVARPDAHAALQDARVYPRRHARADPRVPPGLDRARHADDRRAAVAEQHRSRERPVLRPRRQDRREQPARSEPEVRTADSDRIRRTPDRVPELQLPHGSLRPAVGHQDRGRRGRAHGLRRLRPRASHARPLQASRPRSARVAAGGARRTVGTSMSSILLDAPGNGASLEDIFTDIRHRVRHYRPHALHGPQMVWKQTNCYVDLWIEVLGWWGLNPYAALPFTITLDFEGDQFSFFKFPFEDLETLYGIVVQEHAIFEPVDVHVEHQVARGNLMLVEVDAWYLPDTRGNSYQSEHTKTTIGIDAIDRERRRVGYFHNSGYYLAEGVDYDGLFGKHGPAHLVPYVERAKRQFKPLEERELCDASLALLARHLKRRPASNPIAAFREQLARDAKTIASQPISYFHAYSFNTLRQLGANFELFGRYLRWLEASGCGGPIDTLVAACDTIASEAMVLEFRLARASARGKEERGESSLDILERAHASLIDGVARIAPPGRVEPNPPFGTLYVPPRPVTAVR</sequence>
<feature type="compositionally biased region" description="Basic and acidic residues" evidence="1">
    <location>
        <begin position="1"/>
        <end position="12"/>
    </location>
</feature>
<feature type="compositionally biased region" description="Low complexity" evidence="1">
    <location>
        <begin position="308"/>
        <end position="321"/>
    </location>
</feature>
<reference evidence="2 3" key="1">
    <citation type="submission" date="2005-09" db="EMBL/GenBank/DDBJ databases">
        <authorList>
            <person name="Woods D.E."/>
            <person name="Nierman W.C."/>
        </authorList>
    </citation>
    <scope>NUCLEOTIDE SEQUENCE [LARGE SCALE GENOMIC DNA]</scope>
    <source>
        <strain evidence="2 3">1710b</strain>
    </source>
</reference>
<dbReference type="EnsemblBacteria" id="ABA50030">
    <property type="protein sequence ID" value="ABA50030"/>
    <property type="gene ID" value="BURPS1710b_0816"/>
</dbReference>
<feature type="region of interest" description="Disordered" evidence="1">
    <location>
        <begin position="188"/>
        <end position="321"/>
    </location>
</feature>
<organism evidence="2 3">
    <name type="scientific">Burkholderia pseudomallei (strain 1710b)</name>
    <dbReference type="NCBI Taxonomy" id="320372"/>
    <lineage>
        <taxon>Bacteria</taxon>
        <taxon>Pseudomonadati</taxon>
        <taxon>Pseudomonadota</taxon>
        <taxon>Betaproteobacteria</taxon>
        <taxon>Burkholderiales</taxon>
        <taxon>Burkholderiaceae</taxon>
        <taxon>Burkholderia</taxon>
        <taxon>pseudomallei group</taxon>
    </lineage>
</organism>
<dbReference type="Proteomes" id="UP000002700">
    <property type="component" value="Chromosome I"/>
</dbReference>
<evidence type="ECO:0000313" key="3">
    <source>
        <dbReference type="Proteomes" id="UP000002700"/>
    </source>
</evidence>
<evidence type="ECO:0000313" key="2">
    <source>
        <dbReference type="EMBL" id="ABA50030.1"/>
    </source>
</evidence>
<feature type="compositionally biased region" description="Basic residues" evidence="1">
    <location>
        <begin position="54"/>
        <end position="74"/>
    </location>
</feature>
<accession>Q3JW24</accession>
<feature type="compositionally biased region" description="Basic and acidic residues" evidence="1">
    <location>
        <begin position="131"/>
        <end position="144"/>
    </location>
</feature>
<protein>
    <recommendedName>
        <fullName evidence="4">DUF1839 family protein</fullName>
    </recommendedName>
</protein>
<feature type="compositionally biased region" description="Basic and acidic residues" evidence="1">
    <location>
        <begin position="238"/>
        <end position="266"/>
    </location>
</feature>
<feature type="compositionally biased region" description="Basic and acidic residues" evidence="1">
    <location>
        <begin position="208"/>
        <end position="231"/>
    </location>
</feature>
<dbReference type="EMBL" id="CP000124">
    <property type="protein sequence ID" value="ABA50030.1"/>
    <property type="molecule type" value="Genomic_DNA"/>
</dbReference>